<sequence>MKGRNWRGFHHHASLCIAAYGFLMRERLRSKKNSVAFKMPAVSKSVRPRGVWPQCNVTIPTRLPRWPSDWLGLSPEASHTARVAGSHRTNGFGFSNTVELLVSGSFRPCGHAVLLPSNCMPMSCFVRVWRTRSTCAIHWSS</sequence>
<accession>Q5H471</accession>
<dbReference type="HOGENOM" id="CLU_155963_0_0_6"/>
<evidence type="ECO:0000313" key="1">
    <source>
        <dbReference type="EMBL" id="AAW74250.1"/>
    </source>
</evidence>
<evidence type="ECO:0000313" key="2">
    <source>
        <dbReference type="Proteomes" id="UP000006735"/>
    </source>
</evidence>
<name>Q5H471_XANOR</name>
<dbReference type="Proteomes" id="UP000006735">
    <property type="component" value="Chromosome"/>
</dbReference>
<dbReference type="KEGG" id="xoo:XOO0996"/>
<keyword evidence="2" id="KW-1185">Reference proteome</keyword>
<proteinExistence type="predicted"/>
<reference evidence="1 2" key="1">
    <citation type="journal article" date="2005" name="Nucleic Acids Res.">
        <title>The genome sequence of Xanthomonas oryzae pathovar oryzae KACC10331, the bacterial blight pathogen of rice.</title>
        <authorList>
            <person name="Lee B.M."/>
            <person name="Park Y.J."/>
            <person name="Park D.S."/>
            <person name="Kang H.W."/>
            <person name="Kim J.G."/>
            <person name="Song E.S."/>
            <person name="Park I.C."/>
            <person name="Yoon U.H."/>
            <person name="Hahn J.H."/>
            <person name="Koo B.S."/>
            <person name="Lee G.B."/>
            <person name="Kim H."/>
            <person name="Park H.S."/>
            <person name="Yoon K.O."/>
            <person name="Kim J.H."/>
            <person name="Jung C.H."/>
            <person name="Koh N.H."/>
            <person name="Seo J.S."/>
            <person name="Go S.J."/>
        </authorList>
    </citation>
    <scope>NUCLEOTIDE SEQUENCE [LARGE SCALE GENOMIC DNA]</scope>
    <source>
        <strain evidence="2">KACC10331 / KXO85</strain>
    </source>
</reference>
<dbReference type="AlphaFoldDB" id="Q5H471"/>
<dbReference type="EMBL" id="AE013598">
    <property type="protein sequence ID" value="AAW74250.1"/>
    <property type="molecule type" value="Genomic_DNA"/>
</dbReference>
<organism evidence="1 2">
    <name type="scientific">Xanthomonas oryzae pv. oryzae (strain KACC10331 / KXO85)</name>
    <dbReference type="NCBI Taxonomy" id="291331"/>
    <lineage>
        <taxon>Bacteria</taxon>
        <taxon>Pseudomonadati</taxon>
        <taxon>Pseudomonadota</taxon>
        <taxon>Gammaproteobacteria</taxon>
        <taxon>Lysobacterales</taxon>
        <taxon>Lysobacteraceae</taxon>
        <taxon>Xanthomonas</taxon>
    </lineage>
</organism>
<gene>
    <name evidence="1" type="ordered locus">XOO0996</name>
</gene>
<dbReference type="STRING" id="291331.XOO0996"/>
<protein>
    <submittedName>
        <fullName evidence="1">ISXo8 transposase</fullName>
    </submittedName>
</protein>